<dbReference type="RefSeq" id="YP_009807305.1">
    <property type="nucleotide sequence ID" value="NC_048022.1"/>
</dbReference>
<evidence type="ECO:0000313" key="1">
    <source>
        <dbReference type="EMBL" id="AXH71803.1"/>
    </source>
</evidence>
<dbReference type="Proteomes" id="UP000258104">
    <property type="component" value="Segment"/>
</dbReference>
<dbReference type="EMBL" id="MH626557">
    <property type="protein sequence ID" value="AXH71803.1"/>
    <property type="molecule type" value="Genomic_DNA"/>
</dbReference>
<reference evidence="1 2" key="1">
    <citation type="submission" date="2018-07" db="EMBL/GenBank/DDBJ databases">
        <title>Complete genome of the first Eggerthella lenta phage.</title>
        <authorList>
            <person name="Koberg S."/>
            <person name="Brinks E."/>
        </authorList>
    </citation>
    <scope>NUCLEOTIDE SEQUENCE [LARGE SCALE GENOMIC DNA]</scope>
</reference>
<keyword evidence="2" id="KW-1185">Reference proteome</keyword>
<accession>A0A345MKE0</accession>
<sequence length="152" mass="16332">MPTTPNLGLVNVLEGENFDIDVYNGNNDKVDAFSVTIPKKTTLFENANGTSSTIALNDSAANYDSILIDWMDNDSNVYYGWGCKNGSKTRLNSCANGESSAVFRSAIIKVSGTSITFSENRMSLVSEAGYSRNPSPSTIPVKITKVIGVKGF</sequence>
<dbReference type="KEGG" id="vg:54998183"/>
<evidence type="ECO:0000313" key="2">
    <source>
        <dbReference type="Proteomes" id="UP000258104"/>
    </source>
</evidence>
<name>A0A345MKE0_9CAUD</name>
<protein>
    <submittedName>
        <fullName evidence="1">Uncharacterized protein</fullName>
    </submittedName>
</protein>
<proteinExistence type="predicted"/>
<dbReference type="GeneID" id="54998183"/>
<organism evidence="1 2">
    <name type="scientific">Eggerthella phage PMBT5</name>
    <dbReference type="NCBI Taxonomy" id="2283015"/>
    <lineage>
        <taxon>Viruses</taxon>
        <taxon>Duplodnaviria</taxon>
        <taxon>Heunggongvirae</taxon>
        <taxon>Uroviricota</taxon>
        <taxon>Caudoviricetes</taxon>
        <taxon>Lentavirus</taxon>
        <taxon>Lentavirus PMBT5</taxon>
    </lineage>
</organism>